<name>A0A1N7JI05_9FLAO</name>
<dbReference type="RefSeq" id="WP_076385458.1">
    <property type="nucleotide sequence ID" value="NZ_FTOI01000002.1"/>
</dbReference>
<dbReference type="Pfam" id="PF19458">
    <property type="entry name" value="DUF5995"/>
    <property type="match status" value="1"/>
</dbReference>
<accession>A0A1N7JI05</accession>
<dbReference type="EMBL" id="FTOI01000002">
    <property type="protein sequence ID" value="SIS48891.1"/>
    <property type="molecule type" value="Genomic_DNA"/>
</dbReference>
<dbReference type="AlphaFoldDB" id="A0A1N7JI05"/>
<protein>
    <submittedName>
        <fullName evidence="1">Uncharacterized protein</fullName>
    </submittedName>
</protein>
<evidence type="ECO:0000313" key="2">
    <source>
        <dbReference type="Proteomes" id="UP000185839"/>
    </source>
</evidence>
<keyword evidence="2" id="KW-1185">Reference proteome</keyword>
<reference evidence="2" key="1">
    <citation type="submission" date="2017-01" db="EMBL/GenBank/DDBJ databases">
        <authorList>
            <person name="Varghese N."/>
            <person name="Submissions S."/>
        </authorList>
    </citation>
    <scope>NUCLEOTIDE SEQUENCE [LARGE SCALE GENOMIC DNA]</scope>
    <source>
        <strain evidence="2">DSM 23145</strain>
    </source>
</reference>
<dbReference type="OrthoDB" id="583431at2"/>
<dbReference type="InterPro" id="IPR046037">
    <property type="entry name" value="DUF5995"/>
</dbReference>
<organism evidence="1 2">
    <name type="scientific">Kaistella chaponensis</name>
    <dbReference type="NCBI Taxonomy" id="713588"/>
    <lineage>
        <taxon>Bacteria</taxon>
        <taxon>Pseudomonadati</taxon>
        <taxon>Bacteroidota</taxon>
        <taxon>Flavobacteriia</taxon>
        <taxon>Flavobacteriales</taxon>
        <taxon>Weeksellaceae</taxon>
        <taxon>Chryseobacterium group</taxon>
        <taxon>Kaistella</taxon>
    </lineage>
</organism>
<evidence type="ECO:0000313" key="1">
    <source>
        <dbReference type="EMBL" id="SIS48891.1"/>
    </source>
</evidence>
<dbReference type="STRING" id="713588.SAMN05421789_10282"/>
<dbReference type="Proteomes" id="UP000185839">
    <property type="component" value="Unassembled WGS sequence"/>
</dbReference>
<gene>
    <name evidence="1" type="ORF">SAMN05421789_10282</name>
</gene>
<sequence length="252" mass="28434">MKTIEEVIQKLDEIIAWSIANKSPIGYFACTYKSMTLAVLEGIKKKKFEDGKRMVTLDLAFANRYFEALENYQNNKKCSNAWFTAFEAAKNKDLLIMQHIILGINAHINLDLGVSAAAIMPYRKVNLLQNDFNKINEVIASINQKVQDSLSKICYPIELVDQISNGQDNVILDFAISKARQTSWATAIILSNSINFIRPSLVNMVDNAATLIARNIIISTKTPPQLLKKMKSFESRDVVKNIQILAFKENQS</sequence>
<proteinExistence type="predicted"/>